<organism evidence="2 3">
    <name type="scientific">Bifidobacterium scardovii</name>
    <dbReference type="NCBI Taxonomy" id="158787"/>
    <lineage>
        <taxon>Bacteria</taxon>
        <taxon>Bacillati</taxon>
        <taxon>Actinomycetota</taxon>
        <taxon>Actinomycetes</taxon>
        <taxon>Bifidobacteriales</taxon>
        <taxon>Bifidobacteriaceae</taxon>
        <taxon>Bifidobacterium</taxon>
    </lineage>
</organism>
<feature type="signal peptide" evidence="1">
    <location>
        <begin position="1"/>
        <end position="24"/>
    </location>
</feature>
<evidence type="ECO:0000256" key="1">
    <source>
        <dbReference type="SAM" id="SignalP"/>
    </source>
</evidence>
<dbReference type="eggNOG" id="COG1653">
    <property type="taxonomic scope" value="Bacteria"/>
</dbReference>
<dbReference type="AlphaFoldDB" id="A0A087DK26"/>
<dbReference type="InterPro" id="IPR050490">
    <property type="entry name" value="Bact_solute-bd_prot1"/>
</dbReference>
<keyword evidence="3" id="KW-1185">Reference proteome</keyword>
<reference evidence="2 3" key="1">
    <citation type="submission" date="2014-03" db="EMBL/GenBank/DDBJ databases">
        <title>Genomics of Bifidobacteria.</title>
        <authorList>
            <person name="Ventura M."/>
            <person name="Milani C."/>
            <person name="Lugli G.A."/>
        </authorList>
    </citation>
    <scope>NUCLEOTIDE SEQUENCE [LARGE SCALE GENOMIC DNA]</scope>
    <source>
        <strain evidence="2 3">LMG 21589</strain>
    </source>
</reference>
<dbReference type="GeneID" id="85165090"/>
<dbReference type="PANTHER" id="PTHR43649">
    <property type="entry name" value="ARABINOSE-BINDING PROTEIN-RELATED"/>
    <property type="match status" value="1"/>
</dbReference>
<keyword evidence="1" id="KW-0732">Signal</keyword>
<proteinExistence type="predicted"/>
<dbReference type="PROSITE" id="PS51257">
    <property type="entry name" value="PROKAR_LIPOPROTEIN"/>
    <property type="match status" value="1"/>
</dbReference>
<dbReference type="EMBL" id="JGZO01000001">
    <property type="protein sequence ID" value="KFI95876.1"/>
    <property type="molecule type" value="Genomic_DNA"/>
</dbReference>
<dbReference type="STRING" id="158787.BSCA_1173"/>
<dbReference type="OrthoDB" id="2515046at2"/>
<dbReference type="PANTHER" id="PTHR43649:SF14">
    <property type="entry name" value="BLR3389 PROTEIN"/>
    <property type="match status" value="1"/>
</dbReference>
<dbReference type="Proteomes" id="UP000029033">
    <property type="component" value="Unassembled WGS sequence"/>
</dbReference>
<feature type="chain" id="PRO_5001820207" evidence="1">
    <location>
        <begin position="25"/>
        <end position="462"/>
    </location>
</feature>
<accession>A0A087DK26</accession>
<evidence type="ECO:0000313" key="2">
    <source>
        <dbReference type="EMBL" id="KFI95876.1"/>
    </source>
</evidence>
<evidence type="ECO:0000313" key="3">
    <source>
        <dbReference type="Proteomes" id="UP000029033"/>
    </source>
</evidence>
<dbReference type="SUPFAM" id="SSF53850">
    <property type="entry name" value="Periplasmic binding protein-like II"/>
    <property type="match status" value="1"/>
</dbReference>
<comment type="caution">
    <text evidence="2">The sequence shown here is derived from an EMBL/GenBank/DDBJ whole genome shotgun (WGS) entry which is preliminary data.</text>
</comment>
<sequence>MSKARRIMALVTAGAAVLSMAACGAGGGANGAASGANNDPKANDNAQCQNTVKKKGVEKVTLWAWYPAVEKVVDNFNEAHDDVQVCWTNVGNGSEAYKKFNTALKAKSGAPDVMQVEAEILPSYVSGAEKHLVDISQFGADKEKSKYTAGSWNDVTLGGGKAVYAIPSDAGPFAMMYRKDIFDKYGVKVPTTWDEYAKAGKELKEKGFPGHIGNYAPNGTAMNVALFAQKNAKVYDYDVSNPEDVGIDLTSTEVKDVMSYWQNLVKEGIVSTDDCYSNDWYTKIVDGSYATVVNASWLIGYVKGVSGAQEGAVWQVTDAPKWDDSTPMVNQGGSTLAVTDQAKHTEAAAKVAIGLWDSDKNQEVAVKDSGNFPVMNSKLESDDFINYEEPFLNNQKVNDVLAPIAQGYKGYSFLPFQTYAYDEQTKAFTKIVRDGADVSSTMTDLQKTLEDYAGQQGFTVKK</sequence>
<dbReference type="Gene3D" id="3.40.190.10">
    <property type="entry name" value="Periplasmic binding protein-like II"/>
    <property type="match status" value="1"/>
</dbReference>
<dbReference type="RefSeq" id="WP_033516502.1">
    <property type="nucleotide sequence ID" value="NZ_CAJPMS010000024.1"/>
</dbReference>
<protein>
    <submittedName>
        <fullName evidence="2">Putative ABC transporter substrate-binding protein</fullName>
    </submittedName>
</protein>
<gene>
    <name evidence="2" type="ORF">BSCA_1173</name>
</gene>
<name>A0A087DK26_9BIFI</name>